<evidence type="ECO:0008006" key="5">
    <source>
        <dbReference type="Google" id="ProtNLM"/>
    </source>
</evidence>
<dbReference type="InterPro" id="IPR041076">
    <property type="entry name" value="DUF5614"/>
</dbReference>
<reference evidence="4" key="1">
    <citation type="journal article" date="2020" name="J. Eukaryot. Microbiol.">
        <title>De novo Sequencing, Assembly and Annotation of the Transcriptome for the Free-Living Testate Amoeba Arcella intermedia.</title>
        <authorList>
            <person name="Ribeiro G.M."/>
            <person name="Porfirio-Sousa A.L."/>
            <person name="Maurer-Alcala X.X."/>
            <person name="Katz L.A."/>
            <person name="Lahr D.J.G."/>
        </authorList>
    </citation>
    <scope>NUCLEOTIDE SEQUENCE</scope>
</reference>
<evidence type="ECO:0000259" key="3">
    <source>
        <dbReference type="Pfam" id="PF18474"/>
    </source>
</evidence>
<evidence type="ECO:0000259" key="2">
    <source>
        <dbReference type="Pfam" id="PF07000"/>
    </source>
</evidence>
<sequence length="335" mass="37490">MKKRVQSEIDFLSKLLDESSVINKSHVCCSNLPHFKAIVEIMKQEKDVIAVQKVFMLKQDDKTNRFEVDVVSRNGACWIKAKAMKPEAIQSIFQGNGTFGTKSIVDIAQQLVECASQHYHHFKSPQCVFWFTKGVTEDVAEELNDMGVMVKGKIVDSDTPLQNESIEINLEPITIANLDVTSLIVMVSSVTNGGAHYNFDNEILQTQAEEERKEASLPAINQFLNGKKMIVTQTAWEKFMGILEVIGGDSERQRAQELLQKVTIVENSPSERSKKLKLGPKIKQHHIDIFGTGDQYKASTLTANQAIVRAAAEQGIEFSVFLHPARALTEQKQTL</sequence>
<dbReference type="InterPro" id="IPR010733">
    <property type="entry name" value="DUF1308"/>
</dbReference>
<comment type="similarity">
    <text evidence="1">Belongs to the UPF0415 family.</text>
</comment>
<dbReference type="PANTHER" id="PTHR13379:SF0">
    <property type="entry name" value="UPF0415 PROTEIN C7ORF25"/>
    <property type="match status" value="1"/>
</dbReference>
<dbReference type="Pfam" id="PF18474">
    <property type="entry name" value="DUF5614"/>
    <property type="match status" value="1"/>
</dbReference>
<dbReference type="PANTHER" id="PTHR13379">
    <property type="entry name" value="UNCHARACTERIZED DUF1308"/>
    <property type="match status" value="1"/>
</dbReference>
<protein>
    <recommendedName>
        <fullName evidence="5">DUF1308 domain-containing protein</fullName>
    </recommendedName>
</protein>
<evidence type="ECO:0000256" key="1">
    <source>
        <dbReference type="ARBA" id="ARBA00006588"/>
    </source>
</evidence>
<evidence type="ECO:0000313" key="4">
    <source>
        <dbReference type="EMBL" id="NDV33111.1"/>
    </source>
</evidence>
<dbReference type="EMBL" id="GIBP01004142">
    <property type="protein sequence ID" value="NDV33111.1"/>
    <property type="molecule type" value="Transcribed_RNA"/>
</dbReference>
<feature type="domain" description="DUF5614" evidence="3">
    <location>
        <begin position="4"/>
        <end position="166"/>
    </location>
</feature>
<name>A0A6B2L838_9EUKA</name>
<organism evidence="4">
    <name type="scientific">Arcella intermedia</name>
    <dbReference type="NCBI Taxonomy" id="1963864"/>
    <lineage>
        <taxon>Eukaryota</taxon>
        <taxon>Amoebozoa</taxon>
        <taxon>Tubulinea</taxon>
        <taxon>Elardia</taxon>
        <taxon>Arcellinida</taxon>
        <taxon>Sphaerothecina</taxon>
        <taxon>Arcellidae</taxon>
        <taxon>Arcella</taxon>
    </lineage>
</organism>
<feature type="domain" description="DUF1308" evidence="2">
    <location>
        <begin position="177"/>
        <end position="334"/>
    </location>
</feature>
<dbReference type="AlphaFoldDB" id="A0A6B2L838"/>
<accession>A0A6B2L838</accession>
<dbReference type="Pfam" id="PF07000">
    <property type="entry name" value="DUF1308"/>
    <property type="match status" value="1"/>
</dbReference>
<proteinExistence type="inferred from homology"/>